<evidence type="ECO:0000256" key="9">
    <source>
        <dbReference type="ARBA" id="ARBA00023027"/>
    </source>
</evidence>
<dbReference type="PANTHER" id="PTHR39321">
    <property type="entry name" value="NICOTINATE-NUCLEOTIDE ADENYLYLTRANSFERASE-RELATED"/>
    <property type="match status" value="1"/>
</dbReference>
<comment type="catalytic activity">
    <reaction evidence="10 11">
        <text>nicotinate beta-D-ribonucleotide + ATP + H(+) = deamido-NAD(+) + diphosphate</text>
        <dbReference type="Rhea" id="RHEA:22860"/>
        <dbReference type="ChEBI" id="CHEBI:15378"/>
        <dbReference type="ChEBI" id="CHEBI:30616"/>
        <dbReference type="ChEBI" id="CHEBI:33019"/>
        <dbReference type="ChEBI" id="CHEBI:57502"/>
        <dbReference type="ChEBI" id="CHEBI:58437"/>
        <dbReference type="EC" id="2.7.7.18"/>
    </reaction>
</comment>
<evidence type="ECO:0000256" key="4">
    <source>
        <dbReference type="ARBA" id="ARBA00022642"/>
    </source>
</evidence>
<keyword evidence="7 11" id="KW-0547">Nucleotide-binding</keyword>
<gene>
    <name evidence="11" type="primary">nadD</name>
    <name evidence="13" type="ORF">RF819_15765</name>
</gene>
<name>A0A1T1AYX4_RHOFE</name>
<organism evidence="13 14">
    <name type="scientific">Rhodoferax fermentans</name>
    <dbReference type="NCBI Taxonomy" id="28066"/>
    <lineage>
        <taxon>Bacteria</taxon>
        <taxon>Pseudomonadati</taxon>
        <taxon>Pseudomonadota</taxon>
        <taxon>Betaproteobacteria</taxon>
        <taxon>Burkholderiales</taxon>
        <taxon>Comamonadaceae</taxon>
        <taxon>Rhodoferax</taxon>
    </lineage>
</organism>
<comment type="similarity">
    <text evidence="3 11">Belongs to the NadD family.</text>
</comment>
<keyword evidence="6 11" id="KW-0548">Nucleotidyltransferase</keyword>
<dbReference type="GO" id="GO:0005524">
    <property type="term" value="F:ATP binding"/>
    <property type="evidence" value="ECO:0007669"/>
    <property type="project" value="UniProtKB-KW"/>
</dbReference>
<dbReference type="InterPro" id="IPR005248">
    <property type="entry name" value="NadD/NMNAT"/>
</dbReference>
<evidence type="ECO:0000256" key="5">
    <source>
        <dbReference type="ARBA" id="ARBA00022679"/>
    </source>
</evidence>
<evidence type="ECO:0000256" key="1">
    <source>
        <dbReference type="ARBA" id="ARBA00002324"/>
    </source>
</evidence>
<evidence type="ECO:0000259" key="12">
    <source>
        <dbReference type="Pfam" id="PF01467"/>
    </source>
</evidence>
<keyword evidence="9 11" id="KW-0520">NAD</keyword>
<dbReference type="GO" id="GO:0009435">
    <property type="term" value="P:NAD+ biosynthetic process"/>
    <property type="evidence" value="ECO:0007669"/>
    <property type="project" value="UniProtKB-UniRule"/>
</dbReference>
<dbReference type="CDD" id="cd02165">
    <property type="entry name" value="NMNAT"/>
    <property type="match status" value="1"/>
</dbReference>
<comment type="pathway">
    <text evidence="2 11">Cofactor biosynthesis; NAD(+) biosynthesis; deamido-NAD(+) from nicotinate D-ribonucleotide: step 1/1.</text>
</comment>
<comment type="caution">
    <text evidence="13">The sequence shown here is derived from an EMBL/GenBank/DDBJ whole genome shotgun (WGS) entry which is preliminary data.</text>
</comment>
<keyword evidence="8 11" id="KW-0067">ATP-binding</keyword>
<dbReference type="Gene3D" id="3.40.50.620">
    <property type="entry name" value="HUPs"/>
    <property type="match status" value="1"/>
</dbReference>
<keyword evidence="14" id="KW-1185">Reference proteome</keyword>
<evidence type="ECO:0000256" key="10">
    <source>
        <dbReference type="ARBA" id="ARBA00048721"/>
    </source>
</evidence>
<evidence type="ECO:0000256" key="7">
    <source>
        <dbReference type="ARBA" id="ARBA00022741"/>
    </source>
</evidence>
<dbReference type="InterPro" id="IPR014729">
    <property type="entry name" value="Rossmann-like_a/b/a_fold"/>
</dbReference>
<dbReference type="Proteomes" id="UP000190750">
    <property type="component" value="Unassembled WGS sequence"/>
</dbReference>
<dbReference type="NCBIfam" id="TIGR00482">
    <property type="entry name" value="nicotinate (nicotinamide) nucleotide adenylyltransferase"/>
    <property type="match status" value="1"/>
</dbReference>
<dbReference type="InterPro" id="IPR004821">
    <property type="entry name" value="Cyt_trans-like"/>
</dbReference>
<keyword evidence="4 11" id="KW-0662">Pyridine nucleotide biosynthesis</keyword>
<reference evidence="13 14" key="1">
    <citation type="submission" date="2017-01" db="EMBL/GenBank/DDBJ databases">
        <title>Genome sequencing of Rhodoferax fermentans JCM 7819.</title>
        <authorList>
            <person name="Kim Y.J."/>
            <person name="Farh M.E.-A."/>
            <person name="Yang D.-C."/>
        </authorList>
    </citation>
    <scope>NUCLEOTIDE SEQUENCE [LARGE SCALE GENOMIC DNA]</scope>
    <source>
        <strain evidence="13 14">JCM 7819</strain>
    </source>
</reference>
<accession>A0A1T1AYX4</accession>
<evidence type="ECO:0000256" key="6">
    <source>
        <dbReference type="ARBA" id="ARBA00022695"/>
    </source>
</evidence>
<keyword evidence="5 11" id="KW-0808">Transferase</keyword>
<feature type="domain" description="Cytidyltransferase-like" evidence="12">
    <location>
        <begin position="13"/>
        <end position="176"/>
    </location>
</feature>
<proteinExistence type="inferred from homology"/>
<protein>
    <recommendedName>
        <fullName evidence="11">Probable nicotinate-nucleotide adenylyltransferase</fullName>
        <ecNumber evidence="11">2.7.7.18</ecNumber>
    </recommendedName>
    <alternativeName>
        <fullName evidence="11">Deamido-NAD(+) diphosphorylase</fullName>
    </alternativeName>
    <alternativeName>
        <fullName evidence="11">Deamido-NAD(+) pyrophosphorylase</fullName>
    </alternativeName>
    <alternativeName>
        <fullName evidence="11">Nicotinate mononucleotide adenylyltransferase</fullName>
        <shortName evidence="11">NaMN adenylyltransferase</shortName>
    </alternativeName>
</protein>
<dbReference type="AlphaFoldDB" id="A0A1T1AYX4"/>
<dbReference type="GO" id="GO:0004515">
    <property type="term" value="F:nicotinate-nucleotide adenylyltransferase activity"/>
    <property type="evidence" value="ECO:0007669"/>
    <property type="project" value="UniProtKB-UniRule"/>
</dbReference>
<dbReference type="HAMAP" id="MF_00244">
    <property type="entry name" value="NaMN_adenylyltr"/>
    <property type="match status" value="1"/>
</dbReference>
<evidence type="ECO:0000313" key="14">
    <source>
        <dbReference type="Proteomes" id="UP000190750"/>
    </source>
</evidence>
<dbReference type="OrthoDB" id="5295945at2"/>
<evidence type="ECO:0000256" key="11">
    <source>
        <dbReference type="HAMAP-Rule" id="MF_00244"/>
    </source>
</evidence>
<evidence type="ECO:0000256" key="8">
    <source>
        <dbReference type="ARBA" id="ARBA00022840"/>
    </source>
</evidence>
<dbReference type="UniPathway" id="UPA00253">
    <property type="reaction ID" value="UER00332"/>
</dbReference>
<dbReference type="STRING" id="28066.RF819_15765"/>
<dbReference type="Pfam" id="PF01467">
    <property type="entry name" value="CTP_transf_like"/>
    <property type="match status" value="1"/>
</dbReference>
<dbReference type="NCBIfam" id="NF000840">
    <property type="entry name" value="PRK00071.1-3"/>
    <property type="match status" value="1"/>
</dbReference>
<evidence type="ECO:0000256" key="2">
    <source>
        <dbReference type="ARBA" id="ARBA00005019"/>
    </source>
</evidence>
<evidence type="ECO:0000256" key="3">
    <source>
        <dbReference type="ARBA" id="ARBA00009014"/>
    </source>
</evidence>
<comment type="function">
    <text evidence="1 11">Catalyzes the reversible adenylation of nicotinate mononucleotide (NaMN) to nicotinic acid adenine dinucleotide (NaAD).</text>
</comment>
<dbReference type="EMBL" id="MTJN01000002">
    <property type="protein sequence ID" value="OOV09193.1"/>
    <property type="molecule type" value="Genomic_DNA"/>
</dbReference>
<evidence type="ECO:0000313" key="13">
    <source>
        <dbReference type="EMBL" id="OOV09193.1"/>
    </source>
</evidence>
<dbReference type="EC" id="2.7.7.18" evidence="11"/>
<sequence>MSSSGVAPKRIGILGGSFDPPHLAHVALGQAAVVQLGLDGLCVVPTGQAWHKARVLTEATHRLAMTQLAFADIPQAWVDPRETRRAGPSYTIDTLRELCAEFSQAEFFLIIGADQAQALTTWQSWQEILQSATICVADRPDLTRFRAVFDAEKAYPERFFHLQMPSMAISATDIRSAISTHQNVTALVGESVARYIADHHLYLSS</sequence>
<dbReference type="SUPFAM" id="SSF52374">
    <property type="entry name" value="Nucleotidylyl transferase"/>
    <property type="match status" value="1"/>
</dbReference>
<dbReference type="PANTHER" id="PTHR39321:SF3">
    <property type="entry name" value="PHOSPHOPANTETHEINE ADENYLYLTRANSFERASE"/>
    <property type="match status" value="1"/>
</dbReference>